<dbReference type="EMBL" id="BSEN01000001">
    <property type="protein sequence ID" value="GLJ74596.1"/>
    <property type="molecule type" value="Genomic_DNA"/>
</dbReference>
<feature type="region of interest" description="Disordered" evidence="3">
    <location>
        <begin position="931"/>
        <end position="973"/>
    </location>
</feature>
<evidence type="ECO:0000259" key="4">
    <source>
        <dbReference type="PROSITE" id="PS50043"/>
    </source>
</evidence>
<dbReference type="InterPro" id="IPR036388">
    <property type="entry name" value="WH-like_DNA-bd_sf"/>
</dbReference>
<dbReference type="InterPro" id="IPR011990">
    <property type="entry name" value="TPR-like_helical_dom_sf"/>
</dbReference>
<dbReference type="Gene3D" id="3.40.50.300">
    <property type="entry name" value="P-loop containing nucleotide triphosphate hydrolases"/>
    <property type="match status" value="1"/>
</dbReference>
<dbReference type="PRINTS" id="PR00038">
    <property type="entry name" value="HTHLUXR"/>
</dbReference>
<comment type="caution">
    <text evidence="5">The sequence shown here is derived from an EMBL/GenBank/DDBJ whole genome shotgun (WGS) entry which is preliminary data.</text>
</comment>
<proteinExistence type="predicted"/>
<accession>A0A9W6LY97</accession>
<reference evidence="5" key="2">
    <citation type="submission" date="2023-01" db="EMBL/GenBank/DDBJ databases">
        <authorList>
            <person name="Sun Q."/>
            <person name="Evtushenko L."/>
        </authorList>
    </citation>
    <scope>NUCLEOTIDE SEQUENCE</scope>
    <source>
        <strain evidence="5">VKM Ac-1401</strain>
    </source>
</reference>
<dbReference type="SUPFAM" id="SSF48452">
    <property type="entry name" value="TPR-like"/>
    <property type="match status" value="1"/>
</dbReference>
<dbReference type="PROSITE" id="PS50043">
    <property type="entry name" value="HTH_LUXR_2"/>
    <property type="match status" value="1"/>
</dbReference>
<dbReference type="InterPro" id="IPR016032">
    <property type="entry name" value="Sig_transdc_resp-reg_C-effctor"/>
</dbReference>
<feature type="compositionally biased region" description="Low complexity" evidence="3">
    <location>
        <begin position="936"/>
        <end position="945"/>
    </location>
</feature>
<dbReference type="CDD" id="cd06170">
    <property type="entry name" value="LuxR_C_like"/>
    <property type="match status" value="1"/>
</dbReference>
<evidence type="ECO:0000313" key="5">
    <source>
        <dbReference type="EMBL" id="GLJ74596.1"/>
    </source>
</evidence>
<sequence length="973" mass="103639">MTDDAANPPSAPLFGRDRARETVLLVAHRALGQGGALLVTGEAGLGKTALLADIAERLEGWTVLRVHADSFESDLSYSTVERLVRGLNTLSGTRVSVPRPDDEPITVGRLLLDAIDAVRSPVCVVVDDAQWVDEASARALRFVVRRLAEQSFLFAAASRPVANSVVSLFDDVAATTVNHARIELTPLTVADTQELAAHLLGHAVSRRTATRLTEATQGSPLLLSVLLGQLRDTFAEALHPAGWDLPVSAITPLSTAVSAALEGADVSVRNAAEFVAVLRDPLPLPLFGTVAARLGTPVDAEGAVARGLVRSTEHDGVVWVEPAHAILADAIAADLPLQRRVEIHRVAAQVLSGHRALRHRVEAADTADPTLVTELLAAALLAADRGQADQAMSYARSAVHLAAPGDEHERALLEIGLLAMRTRMHERIFDLTPAIEALPASPTRDAVLIELRTLTGDIPGALALALAIDAAPATTPDERAIRSHVAEAIPKILMATRDMAGTVDYLEAGRHHIAAAPTDRSEISDPALRWLAQPYDDLLRLLGWGLIAAGHMRRGDLIAALVVELDQLLDGEESPAAADALVTRARVFILSGDIERARDDLARAAGLVRRFPSSWTAGFARTIYAHVLFLVGEWDESVTLADAAVALALDETDLSGWPIALTASALVRAGRGEAAAVEERLSSASRARLGFAGSYDGDIPFIARAELARALGDAAAQLVATEAAEEVATPASTLGWMTYRVDALAALGRAGDARAALEACRDPRRLWRPFYGSLGWLEGRVLEAEGRHEEAVASYLGSLEEPGSALFPFPHAVAALDAGRLLLTLGTDPERARALLETAAGAFRRLGAPAYLARCTHLLAEPAVADPGGPVAERHDPFAPLTTRERQVAHALAAGMTNKEIAERLYVSVTTVNFHVRNILAKLELTSRRDLRKLSSPRGSRRTTSPRPPDFPHPSGDPRPHPGGQHTSRPRKG</sequence>
<dbReference type="PANTHER" id="PTHR16305:SF35">
    <property type="entry name" value="TRANSCRIPTIONAL ACTIVATOR DOMAIN"/>
    <property type="match status" value="1"/>
</dbReference>
<feature type="domain" description="HTH luxR-type" evidence="4">
    <location>
        <begin position="874"/>
        <end position="939"/>
    </location>
</feature>
<evidence type="ECO:0000256" key="2">
    <source>
        <dbReference type="ARBA" id="ARBA00022840"/>
    </source>
</evidence>
<dbReference type="GO" id="GO:0006355">
    <property type="term" value="P:regulation of DNA-templated transcription"/>
    <property type="evidence" value="ECO:0007669"/>
    <property type="project" value="InterPro"/>
</dbReference>
<dbReference type="PANTHER" id="PTHR16305">
    <property type="entry name" value="TESTICULAR SOLUBLE ADENYLYL CYCLASE"/>
    <property type="match status" value="1"/>
</dbReference>
<dbReference type="AlphaFoldDB" id="A0A9W6LY97"/>
<evidence type="ECO:0000256" key="3">
    <source>
        <dbReference type="SAM" id="MobiDB-lite"/>
    </source>
</evidence>
<organism evidence="5 6">
    <name type="scientific">Leifsonia poae</name>
    <dbReference type="NCBI Taxonomy" id="110933"/>
    <lineage>
        <taxon>Bacteria</taxon>
        <taxon>Bacillati</taxon>
        <taxon>Actinomycetota</taxon>
        <taxon>Actinomycetes</taxon>
        <taxon>Micrococcales</taxon>
        <taxon>Microbacteriaceae</taxon>
        <taxon>Leifsonia</taxon>
    </lineage>
</organism>
<name>A0A9W6LY97_9MICO</name>
<dbReference type="Gene3D" id="1.10.10.10">
    <property type="entry name" value="Winged helix-like DNA-binding domain superfamily/Winged helix DNA-binding domain"/>
    <property type="match status" value="1"/>
</dbReference>
<dbReference type="GO" id="GO:0004016">
    <property type="term" value="F:adenylate cyclase activity"/>
    <property type="evidence" value="ECO:0007669"/>
    <property type="project" value="TreeGrafter"/>
</dbReference>
<keyword evidence="1" id="KW-0547">Nucleotide-binding</keyword>
<dbReference type="GO" id="GO:0003677">
    <property type="term" value="F:DNA binding"/>
    <property type="evidence" value="ECO:0007669"/>
    <property type="project" value="InterPro"/>
</dbReference>
<dbReference type="SUPFAM" id="SSF52540">
    <property type="entry name" value="P-loop containing nucleoside triphosphate hydrolases"/>
    <property type="match status" value="1"/>
</dbReference>
<dbReference type="InterPro" id="IPR041664">
    <property type="entry name" value="AAA_16"/>
</dbReference>
<dbReference type="Proteomes" id="UP001142372">
    <property type="component" value="Unassembled WGS sequence"/>
</dbReference>
<dbReference type="SMART" id="SM00421">
    <property type="entry name" value="HTH_LUXR"/>
    <property type="match status" value="1"/>
</dbReference>
<dbReference type="GO" id="GO:0005524">
    <property type="term" value="F:ATP binding"/>
    <property type="evidence" value="ECO:0007669"/>
    <property type="project" value="UniProtKB-KW"/>
</dbReference>
<gene>
    <name evidence="5" type="ORF">GCM10017584_01690</name>
</gene>
<dbReference type="PROSITE" id="PS00622">
    <property type="entry name" value="HTH_LUXR_1"/>
    <property type="match status" value="1"/>
</dbReference>
<keyword evidence="2" id="KW-0067">ATP-binding</keyword>
<dbReference type="InterPro" id="IPR000792">
    <property type="entry name" value="Tscrpt_reg_LuxR_C"/>
</dbReference>
<dbReference type="Gene3D" id="1.25.40.10">
    <property type="entry name" value="Tetratricopeptide repeat domain"/>
    <property type="match status" value="1"/>
</dbReference>
<evidence type="ECO:0000256" key="1">
    <source>
        <dbReference type="ARBA" id="ARBA00022741"/>
    </source>
</evidence>
<evidence type="ECO:0000313" key="6">
    <source>
        <dbReference type="Proteomes" id="UP001142372"/>
    </source>
</evidence>
<dbReference type="Pfam" id="PF00196">
    <property type="entry name" value="GerE"/>
    <property type="match status" value="1"/>
</dbReference>
<dbReference type="Pfam" id="PF13191">
    <property type="entry name" value="AAA_16"/>
    <property type="match status" value="1"/>
</dbReference>
<dbReference type="GO" id="GO:0005737">
    <property type="term" value="C:cytoplasm"/>
    <property type="evidence" value="ECO:0007669"/>
    <property type="project" value="TreeGrafter"/>
</dbReference>
<protein>
    <submittedName>
        <fullName evidence="5">LuxR family transcriptional regulator</fullName>
    </submittedName>
</protein>
<reference evidence="5" key="1">
    <citation type="journal article" date="2014" name="Int. J. Syst. Evol. Microbiol.">
        <title>Complete genome sequence of Corynebacterium casei LMG S-19264T (=DSM 44701T), isolated from a smear-ripened cheese.</title>
        <authorList>
            <consortium name="US DOE Joint Genome Institute (JGI-PGF)"/>
            <person name="Walter F."/>
            <person name="Albersmeier A."/>
            <person name="Kalinowski J."/>
            <person name="Ruckert C."/>
        </authorList>
    </citation>
    <scope>NUCLEOTIDE SEQUENCE</scope>
    <source>
        <strain evidence="5">VKM Ac-1401</strain>
    </source>
</reference>
<dbReference type="InterPro" id="IPR003593">
    <property type="entry name" value="AAA+_ATPase"/>
</dbReference>
<dbReference type="SUPFAM" id="SSF46894">
    <property type="entry name" value="C-terminal effector domain of the bipartite response regulators"/>
    <property type="match status" value="1"/>
</dbReference>
<dbReference type="InterPro" id="IPR027417">
    <property type="entry name" value="P-loop_NTPase"/>
</dbReference>
<feature type="compositionally biased region" description="Pro residues" evidence="3">
    <location>
        <begin position="946"/>
        <end position="957"/>
    </location>
</feature>
<keyword evidence="6" id="KW-1185">Reference proteome</keyword>
<dbReference type="SMART" id="SM00382">
    <property type="entry name" value="AAA"/>
    <property type="match status" value="1"/>
</dbReference>